<sequence>MGAHAERVTVLDGGKVVAIGPPAEVRTATLSSEVYRTSPEHLPGRSELSTDLIIFAAGCR</sequence>
<keyword evidence="2" id="KW-1185">Reference proteome</keyword>
<evidence type="ECO:0000313" key="1">
    <source>
        <dbReference type="EMBL" id="PPK68438.1"/>
    </source>
</evidence>
<name>A0A2S6GT53_9PSEU</name>
<dbReference type="Proteomes" id="UP000239203">
    <property type="component" value="Unassembled WGS sequence"/>
</dbReference>
<dbReference type="RefSeq" id="WP_181043449.1">
    <property type="nucleotide sequence ID" value="NZ_CP154825.1"/>
</dbReference>
<gene>
    <name evidence="1" type="ORF">CLV40_105161</name>
</gene>
<dbReference type="AlphaFoldDB" id="A0A2S6GT53"/>
<comment type="caution">
    <text evidence="1">The sequence shown here is derived from an EMBL/GenBank/DDBJ whole genome shotgun (WGS) entry which is preliminary data.</text>
</comment>
<organism evidence="1 2">
    <name type="scientific">Actinokineospora auranticolor</name>
    <dbReference type="NCBI Taxonomy" id="155976"/>
    <lineage>
        <taxon>Bacteria</taxon>
        <taxon>Bacillati</taxon>
        <taxon>Actinomycetota</taxon>
        <taxon>Actinomycetes</taxon>
        <taxon>Pseudonocardiales</taxon>
        <taxon>Pseudonocardiaceae</taxon>
        <taxon>Actinokineospora</taxon>
    </lineage>
</organism>
<reference evidence="1 2" key="1">
    <citation type="submission" date="2018-02" db="EMBL/GenBank/DDBJ databases">
        <title>Genomic Encyclopedia of Archaeal and Bacterial Type Strains, Phase II (KMG-II): from individual species to whole genera.</title>
        <authorList>
            <person name="Goeker M."/>
        </authorList>
    </citation>
    <scope>NUCLEOTIDE SEQUENCE [LARGE SCALE GENOMIC DNA]</scope>
    <source>
        <strain evidence="1 2">YU 961-1</strain>
    </source>
</reference>
<evidence type="ECO:0000313" key="2">
    <source>
        <dbReference type="Proteomes" id="UP000239203"/>
    </source>
</evidence>
<proteinExistence type="predicted"/>
<accession>A0A2S6GT53</accession>
<protein>
    <submittedName>
        <fullName evidence="1">Uncharacterized protein</fullName>
    </submittedName>
</protein>
<dbReference type="EMBL" id="PTIX01000005">
    <property type="protein sequence ID" value="PPK68438.1"/>
    <property type="molecule type" value="Genomic_DNA"/>
</dbReference>